<dbReference type="InterPro" id="IPR051906">
    <property type="entry name" value="TolC-like"/>
</dbReference>
<evidence type="ECO:0000313" key="9">
    <source>
        <dbReference type="Proteomes" id="UP001210865"/>
    </source>
</evidence>
<keyword evidence="6" id="KW-0472">Membrane</keyword>
<dbReference type="InterPro" id="IPR003423">
    <property type="entry name" value="OMP_efflux"/>
</dbReference>
<keyword evidence="3" id="KW-0813">Transport</keyword>
<evidence type="ECO:0000256" key="4">
    <source>
        <dbReference type="ARBA" id="ARBA00022452"/>
    </source>
</evidence>
<dbReference type="Proteomes" id="UP001210865">
    <property type="component" value="Chromosome"/>
</dbReference>
<proteinExistence type="inferred from homology"/>
<reference evidence="8 9" key="1">
    <citation type="submission" date="2022-12" db="EMBL/GenBank/DDBJ databases">
        <title>Sphingomonas abieness sp. nov., an endophytic bacterium isolated from Abies koreana.</title>
        <authorList>
            <person name="Jiang L."/>
            <person name="Lee J."/>
        </authorList>
    </citation>
    <scope>NUCLEOTIDE SEQUENCE [LARGE SCALE GENOMIC DNA]</scope>
    <source>
        <strain evidence="9">PAMB 00755</strain>
    </source>
</reference>
<dbReference type="Pfam" id="PF02321">
    <property type="entry name" value="OEP"/>
    <property type="match status" value="1"/>
</dbReference>
<evidence type="ECO:0000256" key="6">
    <source>
        <dbReference type="ARBA" id="ARBA00023136"/>
    </source>
</evidence>
<keyword evidence="5" id="KW-0812">Transmembrane</keyword>
<organism evidence="8 9">
    <name type="scientific">Sphingomonas abietis</name>
    <dbReference type="NCBI Taxonomy" id="3012344"/>
    <lineage>
        <taxon>Bacteria</taxon>
        <taxon>Pseudomonadati</taxon>
        <taxon>Pseudomonadota</taxon>
        <taxon>Alphaproteobacteria</taxon>
        <taxon>Sphingomonadales</taxon>
        <taxon>Sphingomonadaceae</taxon>
        <taxon>Sphingomonas</taxon>
    </lineage>
</organism>
<comment type="subcellular location">
    <subcellularLocation>
        <location evidence="1">Cell outer membrane</location>
    </subcellularLocation>
</comment>
<gene>
    <name evidence="8" type="ORF">PBT88_07185</name>
</gene>
<dbReference type="RefSeq" id="WP_270078514.1">
    <property type="nucleotide sequence ID" value="NZ_CP115174.1"/>
</dbReference>
<dbReference type="PANTHER" id="PTHR30026:SF5">
    <property type="entry name" value="ABC-TYPE EFFLUX SYSTEM SECRETIN COMPONENT"/>
    <property type="match status" value="1"/>
</dbReference>
<comment type="similarity">
    <text evidence="2">Belongs to the outer membrane factor (OMF) (TC 1.B.17) family.</text>
</comment>
<evidence type="ECO:0000256" key="5">
    <source>
        <dbReference type="ARBA" id="ARBA00022692"/>
    </source>
</evidence>
<keyword evidence="7" id="KW-0998">Cell outer membrane</keyword>
<dbReference type="EMBL" id="CP115174">
    <property type="protein sequence ID" value="WBO23885.1"/>
    <property type="molecule type" value="Genomic_DNA"/>
</dbReference>
<keyword evidence="9" id="KW-1185">Reference proteome</keyword>
<dbReference type="SUPFAM" id="SSF56954">
    <property type="entry name" value="Outer membrane efflux proteins (OEP)"/>
    <property type="match status" value="1"/>
</dbReference>
<evidence type="ECO:0000256" key="2">
    <source>
        <dbReference type="ARBA" id="ARBA00007613"/>
    </source>
</evidence>
<evidence type="ECO:0000256" key="7">
    <source>
        <dbReference type="ARBA" id="ARBA00023237"/>
    </source>
</evidence>
<dbReference type="Gene3D" id="1.20.1600.10">
    <property type="entry name" value="Outer membrane efflux proteins (OEP)"/>
    <property type="match status" value="1"/>
</dbReference>
<protein>
    <submittedName>
        <fullName evidence="8">TolC family protein</fullName>
    </submittedName>
</protein>
<keyword evidence="4" id="KW-1134">Transmembrane beta strand</keyword>
<dbReference type="PANTHER" id="PTHR30026">
    <property type="entry name" value="OUTER MEMBRANE PROTEIN TOLC"/>
    <property type="match status" value="1"/>
</dbReference>
<sequence length="456" mass="48914">MDSVSHALSGAGHEVKAAEDTADALKALNRPVITASAQYLEYQKTLSLDLSGAKSDAASATDSFLSGLPSQFPPAFQQIVGEVAGRVEQALPGLLSAIPDTLRYQYRDDVFRPTVQAVMPLYTGGAIPAIQHGALAGADIARAKQAQARELSTVNLVRVYFGQQVASQLLVSATDVRDAFDRHLSDAQKLEQQGVIPHATTLQVQVARDAAERSRLRAELDARTASDELGRLLDADGGVTPTTALFVDARPLPPVGDFLGGSDLPRAREADATRKLADAGTALAKSRFLPQAYAFGEYNFDHKQALPIEPDWVVGVGVRYTLLSNIDRRKTLDAAREHARAAADAAADVRKTLTTETVRAYDLVETARRSFLLLDSNIAAAQENLRVQQISFREGEASGAAVTDAIAALQTAETQRIATAYEYDLALAGLLAASGRLDEFSDFLSRADHRLALPRP</sequence>
<name>A0ABY7NSF1_9SPHN</name>
<evidence type="ECO:0000256" key="3">
    <source>
        <dbReference type="ARBA" id="ARBA00022448"/>
    </source>
</evidence>
<accession>A0ABY7NSF1</accession>
<evidence type="ECO:0000256" key="1">
    <source>
        <dbReference type="ARBA" id="ARBA00004442"/>
    </source>
</evidence>
<evidence type="ECO:0000313" key="8">
    <source>
        <dbReference type="EMBL" id="WBO23885.1"/>
    </source>
</evidence>